<dbReference type="AlphaFoldDB" id="A0A8K0GEG1"/>
<reference evidence="5" key="1">
    <citation type="submission" date="2019-08" db="EMBL/GenBank/DDBJ databases">
        <title>The genome of the North American firefly Photinus pyralis.</title>
        <authorList>
            <consortium name="Photinus pyralis genome working group"/>
            <person name="Fallon T.R."/>
            <person name="Sander Lower S.E."/>
            <person name="Weng J.-K."/>
        </authorList>
    </citation>
    <scope>NUCLEOTIDE SEQUENCE</scope>
    <source>
        <strain evidence="5">TRF0915ILg1</strain>
        <tissue evidence="5">Whole body</tissue>
    </source>
</reference>
<comment type="caution">
    <text evidence="5">The sequence shown here is derived from an EMBL/GenBank/DDBJ whole genome shotgun (WGS) entry which is preliminary data.</text>
</comment>
<dbReference type="InterPro" id="IPR051095">
    <property type="entry name" value="Dros_DevTransReg"/>
</dbReference>
<dbReference type="InterPro" id="IPR000210">
    <property type="entry name" value="BTB/POZ_dom"/>
</dbReference>
<feature type="domain" description="BTB" evidence="4">
    <location>
        <begin position="32"/>
        <end position="97"/>
    </location>
</feature>
<dbReference type="PROSITE" id="PS50097">
    <property type="entry name" value="BTB"/>
    <property type="match status" value="1"/>
</dbReference>
<gene>
    <name evidence="5" type="ORF">ILUMI_07395</name>
</gene>
<dbReference type="GO" id="GO:0005634">
    <property type="term" value="C:nucleus"/>
    <property type="evidence" value="ECO:0007669"/>
    <property type="project" value="UniProtKB-SubCell"/>
</dbReference>
<dbReference type="CDD" id="cd18315">
    <property type="entry name" value="BTB_POZ_BAB-like"/>
    <property type="match status" value="1"/>
</dbReference>
<sequence length="214" mass="24479">MTPNNALHLVWDNHLENVSSLFQILYQDNKLVDVTIVCRDGVLRAHKLILSACSPYFERIFHENPCKHPVVIVRGVHYQEMQMLLQYIYKGYIDIPASFLNNLICIASEFEIKGFENFKNFQNNYHISPGSAEKRGGELKGLYSEGNGNEKRNSEDRDNREFEEEVNKQSVAARDFFCWWTQVDSTVLVVMRFLLACKVGTGGRGLPANKRSGG</sequence>
<evidence type="ECO:0000256" key="3">
    <source>
        <dbReference type="SAM" id="MobiDB-lite"/>
    </source>
</evidence>
<dbReference type="Pfam" id="PF00651">
    <property type="entry name" value="BTB"/>
    <property type="match status" value="1"/>
</dbReference>
<dbReference type="GO" id="GO:0006357">
    <property type="term" value="P:regulation of transcription by RNA polymerase II"/>
    <property type="evidence" value="ECO:0007669"/>
    <property type="project" value="TreeGrafter"/>
</dbReference>
<evidence type="ECO:0000256" key="2">
    <source>
        <dbReference type="ARBA" id="ARBA00023242"/>
    </source>
</evidence>
<dbReference type="PANTHER" id="PTHR23110:SF99">
    <property type="entry name" value="BROAD-COMPLEX CORE PROTEIN ISOFORM 6"/>
    <property type="match status" value="1"/>
</dbReference>
<comment type="subcellular location">
    <subcellularLocation>
        <location evidence="1">Nucleus</location>
    </subcellularLocation>
</comment>
<feature type="region of interest" description="Disordered" evidence="3">
    <location>
        <begin position="136"/>
        <end position="162"/>
    </location>
</feature>
<dbReference type="SUPFAM" id="SSF54695">
    <property type="entry name" value="POZ domain"/>
    <property type="match status" value="1"/>
</dbReference>
<keyword evidence="2" id="KW-0539">Nucleus</keyword>
<dbReference type="EMBL" id="VTPC01003268">
    <property type="protein sequence ID" value="KAF2898782.1"/>
    <property type="molecule type" value="Genomic_DNA"/>
</dbReference>
<evidence type="ECO:0000256" key="1">
    <source>
        <dbReference type="ARBA" id="ARBA00004123"/>
    </source>
</evidence>
<evidence type="ECO:0000313" key="6">
    <source>
        <dbReference type="Proteomes" id="UP000801492"/>
    </source>
</evidence>
<accession>A0A8K0GEG1</accession>
<proteinExistence type="predicted"/>
<dbReference type="SMART" id="SM00225">
    <property type="entry name" value="BTB"/>
    <property type="match status" value="1"/>
</dbReference>
<dbReference type="Proteomes" id="UP000801492">
    <property type="component" value="Unassembled WGS sequence"/>
</dbReference>
<protein>
    <recommendedName>
        <fullName evidence="4">BTB domain-containing protein</fullName>
    </recommendedName>
</protein>
<evidence type="ECO:0000259" key="4">
    <source>
        <dbReference type="PROSITE" id="PS50097"/>
    </source>
</evidence>
<feature type="compositionally biased region" description="Basic and acidic residues" evidence="3">
    <location>
        <begin position="148"/>
        <end position="160"/>
    </location>
</feature>
<name>A0A8K0GEG1_IGNLU</name>
<organism evidence="5 6">
    <name type="scientific">Ignelater luminosus</name>
    <name type="common">Cucubano</name>
    <name type="synonym">Pyrophorus luminosus</name>
    <dbReference type="NCBI Taxonomy" id="2038154"/>
    <lineage>
        <taxon>Eukaryota</taxon>
        <taxon>Metazoa</taxon>
        <taxon>Ecdysozoa</taxon>
        <taxon>Arthropoda</taxon>
        <taxon>Hexapoda</taxon>
        <taxon>Insecta</taxon>
        <taxon>Pterygota</taxon>
        <taxon>Neoptera</taxon>
        <taxon>Endopterygota</taxon>
        <taxon>Coleoptera</taxon>
        <taxon>Polyphaga</taxon>
        <taxon>Elateriformia</taxon>
        <taxon>Elateroidea</taxon>
        <taxon>Elateridae</taxon>
        <taxon>Agrypninae</taxon>
        <taxon>Pyrophorini</taxon>
        <taxon>Ignelater</taxon>
    </lineage>
</organism>
<dbReference type="Gene3D" id="3.30.710.10">
    <property type="entry name" value="Potassium Channel Kv1.1, Chain A"/>
    <property type="match status" value="1"/>
</dbReference>
<evidence type="ECO:0000313" key="5">
    <source>
        <dbReference type="EMBL" id="KAF2898782.1"/>
    </source>
</evidence>
<dbReference type="PANTHER" id="PTHR23110">
    <property type="entry name" value="BTB DOMAIN TRANSCRIPTION FACTOR"/>
    <property type="match status" value="1"/>
</dbReference>
<dbReference type="InterPro" id="IPR011333">
    <property type="entry name" value="SKP1/BTB/POZ_sf"/>
</dbReference>
<keyword evidence="6" id="KW-1185">Reference proteome</keyword>
<dbReference type="OrthoDB" id="10261408at2759"/>